<sequence>MSDPKRVEIVEPRLARGIFLGLVTVGLVIGASSFLGHRLFADQTVETPLSWLPTIVYRPEIVAANATAPTGAKEELPVVKSSEDDGEPAATPSSEGVRDEGEPRPPQDEPRTEPKNGGATALSLGDALTGASAAGTGAPAAIPAAELTQATTGFWQAAWQKTWPLLQAVWGWLLGLVV</sequence>
<reference evidence="3 4" key="1">
    <citation type="journal article" date="2016" name="Nat. Commun.">
        <title>Thousands of microbial genomes shed light on interconnected biogeochemical processes in an aquifer system.</title>
        <authorList>
            <person name="Anantharaman K."/>
            <person name="Brown C.T."/>
            <person name="Hug L.A."/>
            <person name="Sharon I."/>
            <person name="Castelle C.J."/>
            <person name="Probst A.J."/>
            <person name="Thomas B.C."/>
            <person name="Singh A."/>
            <person name="Wilkins M.J."/>
            <person name="Karaoz U."/>
            <person name="Brodie E.L."/>
            <person name="Williams K.H."/>
            <person name="Hubbard S.S."/>
            <person name="Banfield J.F."/>
        </authorList>
    </citation>
    <scope>NUCLEOTIDE SEQUENCE [LARGE SCALE GENOMIC DNA]</scope>
</reference>
<name>A0A1F7U6N4_9BACT</name>
<evidence type="ECO:0000256" key="1">
    <source>
        <dbReference type="SAM" id="MobiDB-lite"/>
    </source>
</evidence>
<protein>
    <submittedName>
        <fullName evidence="3">Uncharacterized protein</fullName>
    </submittedName>
</protein>
<feature type="region of interest" description="Disordered" evidence="1">
    <location>
        <begin position="73"/>
        <end position="123"/>
    </location>
</feature>
<dbReference type="Proteomes" id="UP000177088">
    <property type="component" value="Unassembled WGS sequence"/>
</dbReference>
<feature type="transmembrane region" description="Helical" evidence="2">
    <location>
        <begin position="14"/>
        <end position="35"/>
    </location>
</feature>
<feature type="compositionally biased region" description="Basic and acidic residues" evidence="1">
    <location>
        <begin position="96"/>
        <end position="114"/>
    </location>
</feature>
<organism evidence="3 4">
    <name type="scientific">Candidatus Uhrbacteria bacterium RIFCSPHIGHO2_02_FULL_60_10</name>
    <dbReference type="NCBI Taxonomy" id="1802392"/>
    <lineage>
        <taxon>Bacteria</taxon>
        <taxon>Candidatus Uhriibacteriota</taxon>
    </lineage>
</organism>
<evidence type="ECO:0000313" key="4">
    <source>
        <dbReference type="Proteomes" id="UP000177088"/>
    </source>
</evidence>
<keyword evidence="2" id="KW-0812">Transmembrane</keyword>
<feature type="compositionally biased region" description="Basic and acidic residues" evidence="1">
    <location>
        <begin position="73"/>
        <end position="83"/>
    </location>
</feature>
<accession>A0A1F7U6N4</accession>
<dbReference type="AlphaFoldDB" id="A0A1F7U6N4"/>
<keyword evidence="2" id="KW-1133">Transmembrane helix</keyword>
<dbReference type="EMBL" id="MGEA01000042">
    <property type="protein sequence ID" value="OGL73916.1"/>
    <property type="molecule type" value="Genomic_DNA"/>
</dbReference>
<gene>
    <name evidence="3" type="ORF">A3C96_02485</name>
</gene>
<keyword evidence="2" id="KW-0472">Membrane</keyword>
<evidence type="ECO:0000256" key="2">
    <source>
        <dbReference type="SAM" id="Phobius"/>
    </source>
</evidence>
<proteinExistence type="predicted"/>
<comment type="caution">
    <text evidence="3">The sequence shown here is derived from an EMBL/GenBank/DDBJ whole genome shotgun (WGS) entry which is preliminary data.</text>
</comment>
<evidence type="ECO:0000313" key="3">
    <source>
        <dbReference type="EMBL" id="OGL73916.1"/>
    </source>
</evidence>